<proteinExistence type="predicted"/>
<evidence type="ECO:0000313" key="2">
    <source>
        <dbReference type="Proteomes" id="UP000308600"/>
    </source>
</evidence>
<dbReference type="Proteomes" id="UP000308600">
    <property type="component" value="Unassembled WGS sequence"/>
</dbReference>
<protein>
    <submittedName>
        <fullName evidence="1">Uncharacterized protein</fullName>
    </submittedName>
</protein>
<evidence type="ECO:0000313" key="1">
    <source>
        <dbReference type="EMBL" id="TFK62448.1"/>
    </source>
</evidence>
<reference evidence="1 2" key="1">
    <citation type="journal article" date="2019" name="Nat. Ecol. Evol.">
        <title>Megaphylogeny resolves global patterns of mushroom evolution.</title>
        <authorList>
            <person name="Varga T."/>
            <person name="Krizsan K."/>
            <person name="Foldi C."/>
            <person name="Dima B."/>
            <person name="Sanchez-Garcia M."/>
            <person name="Sanchez-Ramirez S."/>
            <person name="Szollosi G.J."/>
            <person name="Szarkandi J.G."/>
            <person name="Papp V."/>
            <person name="Albert L."/>
            <person name="Andreopoulos W."/>
            <person name="Angelini C."/>
            <person name="Antonin V."/>
            <person name="Barry K.W."/>
            <person name="Bougher N.L."/>
            <person name="Buchanan P."/>
            <person name="Buyck B."/>
            <person name="Bense V."/>
            <person name="Catcheside P."/>
            <person name="Chovatia M."/>
            <person name="Cooper J."/>
            <person name="Damon W."/>
            <person name="Desjardin D."/>
            <person name="Finy P."/>
            <person name="Geml J."/>
            <person name="Haridas S."/>
            <person name="Hughes K."/>
            <person name="Justo A."/>
            <person name="Karasinski D."/>
            <person name="Kautmanova I."/>
            <person name="Kiss B."/>
            <person name="Kocsube S."/>
            <person name="Kotiranta H."/>
            <person name="LaButti K.M."/>
            <person name="Lechner B.E."/>
            <person name="Liimatainen K."/>
            <person name="Lipzen A."/>
            <person name="Lukacs Z."/>
            <person name="Mihaltcheva S."/>
            <person name="Morgado L.N."/>
            <person name="Niskanen T."/>
            <person name="Noordeloos M.E."/>
            <person name="Ohm R.A."/>
            <person name="Ortiz-Santana B."/>
            <person name="Ovrebo C."/>
            <person name="Racz N."/>
            <person name="Riley R."/>
            <person name="Savchenko A."/>
            <person name="Shiryaev A."/>
            <person name="Soop K."/>
            <person name="Spirin V."/>
            <person name="Szebenyi C."/>
            <person name="Tomsovsky M."/>
            <person name="Tulloss R.E."/>
            <person name="Uehling J."/>
            <person name="Grigoriev I.V."/>
            <person name="Vagvolgyi C."/>
            <person name="Papp T."/>
            <person name="Martin F.M."/>
            <person name="Miettinen O."/>
            <person name="Hibbett D.S."/>
            <person name="Nagy L.G."/>
        </authorList>
    </citation>
    <scope>NUCLEOTIDE SEQUENCE [LARGE SCALE GENOMIC DNA]</scope>
    <source>
        <strain evidence="1 2">NL-1719</strain>
    </source>
</reference>
<sequence>MSSRSNILSSLRRNPFAGVTGLVNQNLKVMTSSFLLTLPLEVLTEILVCLDWTSILQVRQTCSFFRAVFQQHSILTTLVTTYTKSLFDAPRLDAPYYMYTAEALEKYLLRRLSLKKAWESLTPAVRTADCDVNLHLFRLLPGGRWLLTAQRSGQVAIYDLDSPGVAGTIIIPADPVLVELRLMSTEIDRKSEYLSFRLVLCPDLQQAVSVPIYEVSLSSFPTISWTCYELRRVTATMTGVPTSISIKGGIVAIGIRKTVNQVFTKDFVHLFNWQAWNPPVTPQVFIPVDVHWGPLIRVNLLSESKIIIFTQEVIALHDIPPIDGGDGVTQRPVWNVATPFKMDGEGISQPFICKDNMHFTLRVGSSVYGFVISEIDTTPGTLLNLFMFPFLRYEDIMCLGHHRAFARTSDLDVVTIDFNCDGVVTAKAIARRGTKVSWCPLETCMDEESGRVVVCMRGKLTIYDFTYPQYL</sequence>
<dbReference type="EMBL" id="ML208581">
    <property type="protein sequence ID" value="TFK62448.1"/>
    <property type="molecule type" value="Genomic_DNA"/>
</dbReference>
<organism evidence="1 2">
    <name type="scientific">Pluteus cervinus</name>
    <dbReference type="NCBI Taxonomy" id="181527"/>
    <lineage>
        <taxon>Eukaryota</taxon>
        <taxon>Fungi</taxon>
        <taxon>Dikarya</taxon>
        <taxon>Basidiomycota</taxon>
        <taxon>Agaricomycotina</taxon>
        <taxon>Agaricomycetes</taxon>
        <taxon>Agaricomycetidae</taxon>
        <taxon>Agaricales</taxon>
        <taxon>Pluteineae</taxon>
        <taxon>Pluteaceae</taxon>
        <taxon>Pluteus</taxon>
    </lineage>
</organism>
<name>A0ACD3A9A9_9AGAR</name>
<gene>
    <name evidence="1" type="ORF">BDN72DRAFT_882644</name>
</gene>
<keyword evidence="2" id="KW-1185">Reference proteome</keyword>
<accession>A0ACD3A9A9</accession>